<reference evidence="6" key="1">
    <citation type="submission" date="2015-07" db="EMBL/GenBank/DDBJ databases">
        <title>Adaptation to a free-living lifestyle via gene acquisitions in the diplomonad Trepomonas sp. PC1.</title>
        <authorList>
            <person name="Xu F."/>
            <person name="Jerlstrom-Hultqvist J."/>
            <person name="Kolisko M."/>
            <person name="Simpson A.G.B."/>
            <person name="Roger A.J."/>
            <person name="Svard S.G."/>
            <person name="Andersson J.O."/>
        </authorList>
    </citation>
    <scope>NUCLEOTIDE SEQUENCE</scope>
    <source>
        <strain evidence="6">PC1</strain>
    </source>
</reference>
<protein>
    <submittedName>
        <fullName evidence="6">Flap endonuclease 1</fullName>
    </submittedName>
</protein>
<accession>A0A146KC95</accession>
<dbReference type="PANTHER" id="PTHR11081">
    <property type="entry name" value="FLAP ENDONUCLEASE FAMILY MEMBER"/>
    <property type="match status" value="1"/>
</dbReference>
<gene>
    <name evidence="6" type="ORF">TPC1_14464</name>
</gene>
<keyword evidence="2 6" id="KW-0378">Hydrolase</keyword>
<dbReference type="SUPFAM" id="SSF88723">
    <property type="entry name" value="PIN domain-like"/>
    <property type="match status" value="1"/>
</dbReference>
<dbReference type="Pfam" id="PF00867">
    <property type="entry name" value="XPG_I"/>
    <property type="match status" value="1"/>
</dbReference>
<keyword evidence="2 6" id="KW-0255">Endonuclease</keyword>
<feature type="domain" description="XPG-I" evidence="5">
    <location>
        <begin position="169"/>
        <end position="209"/>
    </location>
</feature>
<proteinExistence type="predicted"/>
<dbReference type="InterPro" id="IPR006084">
    <property type="entry name" value="XPG/Rad2"/>
</dbReference>
<evidence type="ECO:0000259" key="5">
    <source>
        <dbReference type="Pfam" id="PF00867"/>
    </source>
</evidence>
<sequence>MRNAQKFSSQIQFDEDLFDSRLKADNDELAVLKQIVALIKEHNLKLPPTQNVTVQETYENLFSKLLKLFDKYGIQLLFVRDGGNPALKDETANKRRQRRENAEKRYVQFEAMKRKVANDALLSAQMEAVHQYNKVPIKFQKSSPADMGQIIKIFNDTKKKLNRIKLVQFQSPNEAEAQLASMSVVRKIDAVLSKDSDLQAMGVSLTLRFKNLLYFIIQQQLEQEFAGLQQWIQKQPTAVIPQLEGLLNQLKQLMSCKDLLFECWFNPIDNQITQDYTGQLGSGSTLQRRQLQYLSLAHGNDYIPKCKAMDNLIGQEKIQLMRLALGEDCEIDQSDRIWVQKLAQISQDELHSQALKVYQEAPHQLQHLNQRFLQKFLNKEETVQVLDVPLTEDEILRIHFQSKLLRAIKQPFEIPVMLEDEQQRQQQLIKGFLNGPPINSYNDSLQLRKQDEDNLSHFLKFGKSKNVQIDQKIQNLLSRDSIENEFRKAQKMQIVQQPVFEGDAEYCIRFYKQLQIYESSFVVDIQTLKIVGMDEYYKNPGANPANNQWGQQCARYQQQLPQFDHNVDVLGTPANDSYLQKQYFLSLFQ</sequence>
<dbReference type="GO" id="GO:0046872">
    <property type="term" value="F:metal ion binding"/>
    <property type="evidence" value="ECO:0007669"/>
    <property type="project" value="UniProtKB-KW"/>
</dbReference>
<evidence type="ECO:0000256" key="2">
    <source>
        <dbReference type="ARBA" id="ARBA00022759"/>
    </source>
</evidence>
<dbReference type="InterPro" id="IPR029060">
    <property type="entry name" value="PIN-like_dom_sf"/>
</dbReference>
<organism evidence="6">
    <name type="scientific">Trepomonas sp. PC1</name>
    <dbReference type="NCBI Taxonomy" id="1076344"/>
    <lineage>
        <taxon>Eukaryota</taxon>
        <taxon>Metamonada</taxon>
        <taxon>Diplomonadida</taxon>
        <taxon>Hexamitidae</taxon>
        <taxon>Hexamitinae</taxon>
        <taxon>Trepomonas</taxon>
    </lineage>
</organism>
<dbReference type="InterPro" id="IPR006086">
    <property type="entry name" value="XPG-I_dom"/>
</dbReference>
<evidence type="ECO:0000256" key="3">
    <source>
        <dbReference type="ARBA" id="ARBA00022842"/>
    </source>
</evidence>
<keyword evidence="2 6" id="KW-0540">Nuclease</keyword>
<evidence type="ECO:0000313" key="6">
    <source>
        <dbReference type="EMBL" id="JAP93305.1"/>
    </source>
</evidence>
<dbReference type="Gene3D" id="3.40.50.1010">
    <property type="entry name" value="5'-nuclease"/>
    <property type="match status" value="1"/>
</dbReference>
<dbReference type="EMBL" id="GDID01003301">
    <property type="protein sequence ID" value="JAP93305.1"/>
    <property type="molecule type" value="Transcribed_RNA"/>
</dbReference>
<dbReference type="Pfam" id="PF00752">
    <property type="entry name" value="XPG_N"/>
    <property type="match status" value="1"/>
</dbReference>
<dbReference type="PRINTS" id="PR00853">
    <property type="entry name" value="XPGRADSUPER"/>
</dbReference>
<evidence type="ECO:0000256" key="1">
    <source>
        <dbReference type="ARBA" id="ARBA00022723"/>
    </source>
</evidence>
<dbReference type="GO" id="GO:0017108">
    <property type="term" value="F:5'-flap endonuclease activity"/>
    <property type="evidence" value="ECO:0007669"/>
    <property type="project" value="TreeGrafter"/>
</dbReference>
<evidence type="ECO:0000259" key="4">
    <source>
        <dbReference type="Pfam" id="PF00752"/>
    </source>
</evidence>
<keyword evidence="1" id="KW-0479">Metal-binding</keyword>
<name>A0A146KC95_9EUKA</name>
<dbReference type="InterPro" id="IPR006085">
    <property type="entry name" value="XPG_DNA_repair_N"/>
</dbReference>
<keyword evidence="3" id="KW-0460">Magnesium</keyword>
<dbReference type="PANTHER" id="PTHR11081:SF9">
    <property type="entry name" value="FLAP ENDONUCLEASE 1"/>
    <property type="match status" value="1"/>
</dbReference>
<feature type="domain" description="XPG N-terminal" evidence="4">
    <location>
        <begin position="56"/>
        <end position="101"/>
    </location>
</feature>
<dbReference type="AlphaFoldDB" id="A0A146KC95"/>